<dbReference type="EMBL" id="GBXM01054773">
    <property type="protein sequence ID" value="JAH53804.1"/>
    <property type="molecule type" value="Transcribed_RNA"/>
</dbReference>
<feature type="chain" id="PRO_5007401664" evidence="1">
    <location>
        <begin position="20"/>
        <end position="57"/>
    </location>
</feature>
<reference evidence="2" key="1">
    <citation type="submission" date="2014-11" db="EMBL/GenBank/DDBJ databases">
        <authorList>
            <person name="Amaro Gonzalez C."/>
        </authorList>
    </citation>
    <scope>NUCLEOTIDE SEQUENCE</scope>
</reference>
<accession>A0A0E9TJG8</accession>
<sequence length="57" mass="6480">MHSLKKKGLCVLVEILAHADLFCVILKGDNLTNTPPKVGYKLFVILDREEQDQHALY</sequence>
<reference evidence="2" key="2">
    <citation type="journal article" date="2015" name="Fish Shellfish Immunol.">
        <title>Early steps in the European eel (Anguilla anguilla)-Vibrio vulnificus interaction in the gills: Role of the RtxA13 toxin.</title>
        <authorList>
            <person name="Callol A."/>
            <person name="Pajuelo D."/>
            <person name="Ebbesson L."/>
            <person name="Teles M."/>
            <person name="MacKenzie S."/>
            <person name="Amaro C."/>
        </authorList>
    </citation>
    <scope>NUCLEOTIDE SEQUENCE</scope>
</reference>
<feature type="signal peptide" evidence="1">
    <location>
        <begin position="1"/>
        <end position="19"/>
    </location>
</feature>
<evidence type="ECO:0000313" key="2">
    <source>
        <dbReference type="EMBL" id="JAH53804.1"/>
    </source>
</evidence>
<dbReference type="EMBL" id="GBXM01048557">
    <property type="protein sequence ID" value="JAH60020.1"/>
    <property type="molecule type" value="Transcribed_RNA"/>
</dbReference>
<protein>
    <submittedName>
        <fullName evidence="2">Uncharacterized protein</fullName>
    </submittedName>
</protein>
<evidence type="ECO:0000256" key="1">
    <source>
        <dbReference type="SAM" id="SignalP"/>
    </source>
</evidence>
<name>A0A0E9TJG8_ANGAN</name>
<organism evidence="2">
    <name type="scientific">Anguilla anguilla</name>
    <name type="common">European freshwater eel</name>
    <name type="synonym">Muraena anguilla</name>
    <dbReference type="NCBI Taxonomy" id="7936"/>
    <lineage>
        <taxon>Eukaryota</taxon>
        <taxon>Metazoa</taxon>
        <taxon>Chordata</taxon>
        <taxon>Craniata</taxon>
        <taxon>Vertebrata</taxon>
        <taxon>Euteleostomi</taxon>
        <taxon>Actinopterygii</taxon>
        <taxon>Neopterygii</taxon>
        <taxon>Teleostei</taxon>
        <taxon>Anguilliformes</taxon>
        <taxon>Anguillidae</taxon>
        <taxon>Anguilla</taxon>
    </lineage>
</organism>
<keyword evidence="1" id="KW-0732">Signal</keyword>
<dbReference type="AlphaFoldDB" id="A0A0E9TJG8"/>
<proteinExistence type="predicted"/>